<dbReference type="InterPro" id="IPR013103">
    <property type="entry name" value="RVT_2"/>
</dbReference>
<sequence>MQSLDAYPTPNNTDSPSPLPNRYKSVNKLIYGSTNHLLPHALTANIASTHTFEPTNYTQAAKYPQWQYVLQDEYDALIRNHTWSLIPATQSMNLVGCKRVFKIKWKADVSIERHKARLVAKEFNEKEGLDYDETFSPVVKPTTICTILSLALSHNWPLQQLDVRNAFLNGFLLEEVYMKQPPGFANPLRPNHVCKLHKELYGLKQAPLARFQRLTSYLIRQKFFHRHSDASLFIKHAHHHYVYVLVYVDNIIVTGSNAQSVVSFIDSLCFEFDSRRMGNLSFFLGMEIQRISENIYLSQT</sequence>
<evidence type="ECO:0000313" key="4">
    <source>
        <dbReference type="Proteomes" id="UP000327085"/>
    </source>
</evidence>
<feature type="compositionally biased region" description="Polar residues" evidence="1">
    <location>
        <begin position="1"/>
        <end position="16"/>
    </location>
</feature>
<dbReference type="SUPFAM" id="SSF56672">
    <property type="entry name" value="DNA/RNA polymerases"/>
    <property type="match status" value="1"/>
</dbReference>
<proteinExistence type="predicted"/>
<name>A0A5E4G1I1_PRUDU</name>
<evidence type="ECO:0000313" key="3">
    <source>
        <dbReference type="EMBL" id="VVA33685.1"/>
    </source>
</evidence>
<feature type="domain" description="Reverse transcriptase Ty1/copia-type" evidence="2">
    <location>
        <begin position="80"/>
        <end position="299"/>
    </location>
</feature>
<evidence type="ECO:0000259" key="2">
    <source>
        <dbReference type="Pfam" id="PF07727"/>
    </source>
</evidence>
<dbReference type="PANTHER" id="PTHR43383:SF2">
    <property type="entry name" value="AMIDOHYDROLASE 2 FAMILY PROTEIN"/>
    <property type="match status" value="1"/>
</dbReference>
<feature type="region of interest" description="Disordered" evidence="1">
    <location>
        <begin position="1"/>
        <end position="21"/>
    </location>
</feature>
<dbReference type="PANTHER" id="PTHR43383">
    <property type="entry name" value="NODULIN 6"/>
    <property type="match status" value="1"/>
</dbReference>
<accession>A0A5E4G1I1</accession>
<dbReference type="Pfam" id="PF07727">
    <property type="entry name" value="RVT_2"/>
    <property type="match status" value="1"/>
</dbReference>
<protein>
    <submittedName>
        <fullName evidence="3">PREDICTED: Retrovirus-related Pol poly from</fullName>
    </submittedName>
</protein>
<dbReference type="AlphaFoldDB" id="A0A5E4G1I1"/>
<dbReference type="InterPro" id="IPR043502">
    <property type="entry name" value="DNA/RNA_pol_sf"/>
</dbReference>
<organism evidence="3 4">
    <name type="scientific">Prunus dulcis</name>
    <name type="common">Almond</name>
    <name type="synonym">Amygdalus dulcis</name>
    <dbReference type="NCBI Taxonomy" id="3755"/>
    <lineage>
        <taxon>Eukaryota</taxon>
        <taxon>Viridiplantae</taxon>
        <taxon>Streptophyta</taxon>
        <taxon>Embryophyta</taxon>
        <taxon>Tracheophyta</taxon>
        <taxon>Spermatophyta</taxon>
        <taxon>Magnoliopsida</taxon>
        <taxon>eudicotyledons</taxon>
        <taxon>Gunneridae</taxon>
        <taxon>Pentapetalae</taxon>
        <taxon>rosids</taxon>
        <taxon>fabids</taxon>
        <taxon>Rosales</taxon>
        <taxon>Rosaceae</taxon>
        <taxon>Amygdaloideae</taxon>
        <taxon>Amygdaleae</taxon>
        <taxon>Prunus</taxon>
    </lineage>
</organism>
<gene>
    <name evidence="3" type="ORF">ALMOND_2B009505</name>
</gene>
<reference evidence="4" key="1">
    <citation type="journal article" date="2020" name="Plant J.">
        <title>Transposons played a major role in the diversification between the closely related almond and peach genomes: results from the almond genome sequence.</title>
        <authorList>
            <person name="Alioto T."/>
            <person name="Alexiou K.G."/>
            <person name="Bardil A."/>
            <person name="Barteri F."/>
            <person name="Castanera R."/>
            <person name="Cruz F."/>
            <person name="Dhingra A."/>
            <person name="Duval H."/>
            <person name="Fernandez I Marti A."/>
            <person name="Frias L."/>
            <person name="Galan B."/>
            <person name="Garcia J.L."/>
            <person name="Howad W."/>
            <person name="Gomez-Garrido J."/>
            <person name="Gut M."/>
            <person name="Julca I."/>
            <person name="Morata J."/>
            <person name="Puigdomenech P."/>
            <person name="Ribeca P."/>
            <person name="Rubio Cabetas M.J."/>
            <person name="Vlasova A."/>
            <person name="Wirthensohn M."/>
            <person name="Garcia-Mas J."/>
            <person name="Gabaldon T."/>
            <person name="Casacuberta J.M."/>
            <person name="Arus P."/>
        </authorList>
    </citation>
    <scope>NUCLEOTIDE SEQUENCE [LARGE SCALE GENOMIC DNA]</scope>
    <source>
        <strain evidence="4">cv. Texas</strain>
    </source>
</reference>
<dbReference type="InParanoid" id="A0A5E4G1I1"/>
<evidence type="ECO:0000256" key="1">
    <source>
        <dbReference type="SAM" id="MobiDB-lite"/>
    </source>
</evidence>
<dbReference type="Gramene" id="VVA33685">
    <property type="protein sequence ID" value="VVA33685"/>
    <property type="gene ID" value="Prudul26B009505"/>
</dbReference>
<dbReference type="Proteomes" id="UP000327085">
    <property type="component" value="Chromosome 3"/>
</dbReference>
<dbReference type="EMBL" id="CABIKO010000299">
    <property type="protein sequence ID" value="VVA33685.1"/>
    <property type="molecule type" value="Genomic_DNA"/>
</dbReference>